<dbReference type="SMART" id="SM00475">
    <property type="entry name" value="53EXOc"/>
    <property type="match status" value="1"/>
</dbReference>
<dbReference type="SUPFAM" id="SSF88723">
    <property type="entry name" value="PIN domain-like"/>
    <property type="match status" value="1"/>
</dbReference>
<dbReference type="InterPro" id="IPR020046">
    <property type="entry name" value="5-3_exonucl_a-hlix_arch_N"/>
</dbReference>
<dbReference type="GO" id="GO:0006261">
    <property type="term" value="P:DNA-templated DNA replication"/>
    <property type="evidence" value="ECO:0007669"/>
    <property type="project" value="UniProtKB-UniRule"/>
</dbReference>
<evidence type="ECO:0000259" key="17">
    <source>
        <dbReference type="SMART" id="SM00474"/>
    </source>
</evidence>
<dbReference type="InterPro" id="IPR001098">
    <property type="entry name" value="DNA-dir_DNA_pol_A_palm_dom"/>
</dbReference>
<comment type="similarity">
    <text evidence="1 16">Belongs to the DNA polymerase type-A family.</text>
</comment>
<sequence length="930" mass="103163">MASTAPGSVAAKQILLVDGSALLYRSHFAFARNPLRNSKGEITSAAFAFLNTLVPLLDERQPDLVGVVFDTKAPTFRHREYKDYKANRPPMPDDLSRQVPIIRGLLRVLGIPIVEQDGVEADDILGTLAVDAARAGVDVWILTGDKDFYQIVSEKIRLLSPAGRGGPVETIDRAAVRTRFGVDPEQMIDLLALMGDSVDNVPGVPGVGEKTAAELIATYGSLDGLYKSVDCVAKPALREKIRENEGKARLSRKLVTVRTDLPLDFRWQELERTPADLPELIQLLDELEFRGLRKRFAAELEAQQPTELFPEFLAPEEPRAPAAAAVRPERPPLGDYHVVRTPEALEALARELRDAHDSVGFDTETTRFNPMEAGLVGISIAPAPGRAYYIPVGHKEGGNLDGELVRKALRPFFADPSKRRVAQNAKFDWHVLHRFGIPVHDILMDTMLAAYLIDPDQPKNIDYLARTHLGVEKIPTQSLIGIGRDQVSMAAVPIDRIAEYCCEDSDVCLRLTPILLRELDRSELLPLYRDVEMRLLGVLVRMEEAGVKVDVPALNAMSRAMGEQCARLEGEIEAAAGVPFNVNSPRQVAEILFDRLKLPRGRRTKDGYSTDVEVLESLAALHPLPKLLLEHRQYQKLKSTYLDALPRFVRADTGRVHATFHQIGASTGRLSASEPNLQNIPIRSEEGRAIRKAFIPEEGGILVSFDYSQIELRLMAHLSGDPVLAEAFRTGEDVHRTTAAKLFGVPPAEVTPAQRAQAKIVNFGVLYGMGPVRLARELDLSRPLAAAFIEEYRRTLSGVATYLDSMLELARKRGYAQTILGRRWPLPALHEDGARRAEAERVAVNMPIQGSAADLIKVAMVRIDALLRERPEMKSRMILQVHDELLFETTEAEFETLRKLVTEVMERAIPLKVPLEVHVGHGKTWADAHG</sequence>
<dbReference type="SUPFAM" id="SSF47807">
    <property type="entry name" value="5' to 3' exonuclease, C-terminal subdomain"/>
    <property type="match status" value="1"/>
</dbReference>
<dbReference type="SMART" id="SM00474">
    <property type="entry name" value="35EXOc"/>
    <property type="match status" value="1"/>
</dbReference>
<dbReference type="CDD" id="cd06139">
    <property type="entry name" value="DNA_polA_I_Ecoli_like_exo"/>
    <property type="match status" value="1"/>
</dbReference>
<dbReference type="InterPro" id="IPR043502">
    <property type="entry name" value="DNA/RNA_pol_sf"/>
</dbReference>
<keyword evidence="10 16" id="KW-0269">Exonuclease</keyword>
<dbReference type="GO" id="GO:0003887">
    <property type="term" value="F:DNA-directed DNA polymerase activity"/>
    <property type="evidence" value="ECO:0007669"/>
    <property type="project" value="UniProtKB-UniRule"/>
</dbReference>
<evidence type="ECO:0000256" key="2">
    <source>
        <dbReference type="ARBA" id="ARBA00012417"/>
    </source>
</evidence>
<evidence type="ECO:0000256" key="12">
    <source>
        <dbReference type="ARBA" id="ARBA00023125"/>
    </source>
</evidence>
<keyword evidence="6 16" id="KW-0235">DNA replication</keyword>
<dbReference type="GO" id="GO:0003677">
    <property type="term" value="F:DNA binding"/>
    <property type="evidence" value="ECO:0007669"/>
    <property type="project" value="UniProtKB-UniRule"/>
</dbReference>
<dbReference type="PRINTS" id="PR00868">
    <property type="entry name" value="DNAPOLI"/>
</dbReference>
<dbReference type="FunFam" id="1.10.150.20:FF:000002">
    <property type="entry name" value="DNA polymerase I"/>
    <property type="match status" value="1"/>
</dbReference>
<dbReference type="SUPFAM" id="SSF53098">
    <property type="entry name" value="Ribonuclease H-like"/>
    <property type="match status" value="1"/>
</dbReference>
<dbReference type="InterPro" id="IPR019760">
    <property type="entry name" value="DNA-dir_DNA_pol_A_CS"/>
</dbReference>
<evidence type="ECO:0000256" key="1">
    <source>
        <dbReference type="ARBA" id="ARBA00007705"/>
    </source>
</evidence>
<evidence type="ECO:0000259" key="19">
    <source>
        <dbReference type="SMART" id="SM00482"/>
    </source>
</evidence>
<dbReference type="SMART" id="SM00482">
    <property type="entry name" value="POLAc"/>
    <property type="match status" value="1"/>
</dbReference>
<dbReference type="EMBL" id="VBOR01000075">
    <property type="protein sequence ID" value="TMQ48434.1"/>
    <property type="molecule type" value="Genomic_DNA"/>
</dbReference>
<evidence type="ECO:0000256" key="7">
    <source>
        <dbReference type="ARBA" id="ARBA00022722"/>
    </source>
</evidence>
<dbReference type="GO" id="GO:0006302">
    <property type="term" value="P:double-strand break repair"/>
    <property type="evidence" value="ECO:0007669"/>
    <property type="project" value="TreeGrafter"/>
</dbReference>
<evidence type="ECO:0000256" key="16">
    <source>
        <dbReference type="RuleBase" id="RU004460"/>
    </source>
</evidence>
<dbReference type="Proteomes" id="UP000316292">
    <property type="component" value="Unassembled WGS sequence"/>
</dbReference>
<reference evidence="20 21" key="1">
    <citation type="journal article" date="2019" name="Nat. Microbiol.">
        <title>Mediterranean grassland soil C-N compound turnover is dependent on rainfall and depth, and is mediated by genomically divergent microorganisms.</title>
        <authorList>
            <person name="Diamond S."/>
            <person name="Andeer P.F."/>
            <person name="Li Z."/>
            <person name="Crits-Christoph A."/>
            <person name="Burstein D."/>
            <person name="Anantharaman K."/>
            <person name="Lane K.R."/>
            <person name="Thomas B.C."/>
            <person name="Pan C."/>
            <person name="Northen T.R."/>
            <person name="Banfield J.F."/>
        </authorList>
    </citation>
    <scope>NUCLEOTIDE SEQUENCE [LARGE SCALE GENOMIC DNA]</scope>
    <source>
        <strain evidence="20">WS_1</strain>
    </source>
</reference>
<dbReference type="Pfam" id="PF01612">
    <property type="entry name" value="DNA_pol_A_exo1"/>
    <property type="match status" value="1"/>
</dbReference>
<evidence type="ECO:0000313" key="21">
    <source>
        <dbReference type="Proteomes" id="UP000316292"/>
    </source>
</evidence>
<dbReference type="Pfam" id="PF01367">
    <property type="entry name" value="5_3_exonuc"/>
    <property type="match status" value="1"/>
</dbReference>
<evidence type="ECO:0000256" key="6">
    <source>
        <dbReference type="ARBA" id="ARBA00022705"/>
    </source>
</evidence>
<protein>
    <recommendedName>
        <fullName evidence="3 15">DNA polymerase I</fullName>
        <ecNumber evidence="2 15">2.7.7.7</ecNumber>
    </recommendedName>
</protein>
<evidence type="ECO:0000256" key="15">
    <source>
        <dbReference type="NCBIfam" id="TIGR00593"/>
    </source>
</evidence>
<dbReference type="Gene3D" id="3.30.420.10">
    <property type="entry name" value="Ribonuclease H-like superfamily/Ribonuclease H"/>
    <property type="match status" value="1"/>
</dbReference>
<dbReference type="PANTHER" id="PTHR10133:SF27">
    <property type="entry name" value="DNA POLYMERASE NU"/>
    <property type="match status" value="1"/>
</dbReference>
<dbReference type="InterPro" id="IPR002421">
    <property type="entry name" value="5-3_exonuclease"/>
</dbReference>
<dbReference type="Gene3D" id="3.40.50.1010">
    <property type="entry name" value="5'-nuclease"/>
    <property type="match status" value="1"/>
</dbReference>
<dbReference type="Pfam" id="PF00476">
    <property type="entry name" value="DNA_pol_A"/>
    <property type="match status" value="1"/>
</dbReference>
<dbReference type="PANTHER" id="PTHR10133">
    <property type="entry name" value="DNA POLYMERASE I"/>
    <property type="match status" value="1"/>
</dbReference>
<dbReference type="InterPro" id="IPR002298">
    <property type="entry name" value="DNA_polymerase_A"/>
</dbReference>
<dbReference type="CDD" id="cd09859">
    <property type="entry name" value="PIN_53EXO"/>
    <property type="match status" value="1"/>
</dbReference>
<evidence type="ECO:0000256" key="13">
    <source>
        <dbReference type="ARBA" id="ARBA00023204"/>
    </source>
</evidence>
<feature type="domain" description="3'-5' exonuclease" evidence="17">
    <location>
        <begin position="336"/>
        <end position="520"/>
    </location>
</feature>
<comment type="function">
    <text evidence="16">In addition to polymerase activity, this DNA polymerase exhibits 3'-5' and 5'-3' exonuclease activity.</text>
</comment>
<evidence type="ECO:0000256" key="10">
    <source>
        <dbReference type="ARBA" id="ARBA00022839"/>
    </source>
</evidence>
<comment type="caution">
    <text evidence="20">The sequence shown here is derived from an EMBL/GenBank/DDBJ whole genome shotgun (WGS) entry which is preliminary data.</text>
</comment>
<name>A0A538SAM8_UNCEI</name>
<proteinExistence type="inferred from homology"/>
<evidence type="ECO:0000259" key="18">
    <source>
        <dbReference type="SMART" id="SM00475"/>
    </source>
</evidence>
<keyword evidence="5 16" id="KW-0548">Nucleotidyltransferase</keyword>
<dbReference type="InterPro" id="IPR012337">
    <property type="entry name" value="RNaseH-like_sf"/>
</dbReference>
<dbReference type="EC" id="2.7.7.7" evidence="2 15"/>
<dbReference type="GO" id="GO:0008409">
    <property type="term" value="F:5'-3' exonuclease activity"/>
    <property type="evidence" value="ECO:0007669"/>
    <property type="project" value="UniProtKB-UniRule"/>
</dbReference>
<comment type="catalytic activity">
    <reaction evidence="14 16">
        <text>DNA(n) + a 2'-deoxyribonucleoside 5'-triphosphate = DNA(n+1) + diphosphate</text>
        <dbReference type="Rhea" id="RHEA:22508"/>
        <dbReference type="Rhea" id="RHEA-COMP:17339"/>
        <dbReference type="Rhea" id="RHEA-COMP:17340"/>
        <dbReference type="ChEBI" id="CHEBI:33019"/>
        <dbReference type="ChEBI" id="CHEBI:61560"/>
        <dbReference type="ChEBI" id="CHEBI:173112"/>
        <dbReference type="EC" id="2.7.7.7"/>
    </reaction>
</comment>
<organism evidence="20 21">
    <name type="scientific">Eiseniibacteriota bacterium</name>
    <dbReference type="NCBI Taxonomy" id="2212470"/>
    <lineage>
        <taxon>Bacteria</taxon>
        <taxon>Candidatus Eiseniibacteriota</taxon>
    </lineage>
</organism>
<dbReference type="FunFam" id="1.10.150.20:FF:000003">
    <property type="entry name" value="DNA polymerase I"/>
    <property type="match status" value="1"/>
</dbReference>
<evidence type="ECO:0000313" key="20">
    <source>
        <dbReference type="EMBL" id="TMQ48434.1"/>
    </source>
</evidence>
<evidence type="ECO:0000256" key="3">
    <source>
        <dbReference type="ARBA" id="ARBA00020311"/>
    </source>
</evidence>
<dbReference type="SMART" id="SM00279">
    <property type="entry name" value="HhH2"/>
    <property type="match status" value="1"/>
</dbReference>
<evidence type="ECO:0000256" key="9">
    <source>
        <dbReference type="ARBA" id="ARBA00022801"/>
    </source>
</evidence>
<keyword evidence="13 16" id="KW-0234">DNA repair</keyword>
<dbReference type="InterPro" id="IPR036279">
    <property type="entry name" value="5-3_exonuclease_C_sf"/>
</dbReference>
<dbReference type="FunFam" id="1.20.1060.10:FF:000001">
    <property type="entry name" value="DNA polymerase I"/>
    <property type="match status" value="1"/>
</dbReference>
<keyword evidence="12 16" id="KW-0238">DNA-binding</keyword>
<feature type="domain" description="DNA-directed DNA polymerase family A palm" evidence="19">
    <location>
        <begin position="687"/>
        <end position="893"/>
    </location>
</feature>
<keyword evidence="8 16" id="KW-0227">DNA damage</keyword>
<dbReference type="CDD" id="cd08637">
    <property type="entry name" value="DNA_pol_A_pol_I_C"/>
    <property type="match status" value="1"/>
</dbReference>
<keyword evidence="7" id="KW-0540">Nuclease</keyword>
<keyword evidence="4 16" id="KW-0808">Transferase</keyword>
<keyword evidence="11 16" id="KW-0239">DNA-directed DNA polymerase</keyword>
<dbReference type="InterPro" id="IPR018320">
    <property type="entry name" value="DNA_polymerase_1"/>
</dbReference>
<accession>A0A538SAM8</accession>
<dbReference type="Gene3D" id="1.20.1060.10">
    <property type="entry name" value="Taq DNA Polymerase, Chain T, domain 4"/>
    <property type="match status" value="1"/>
</dbReference>
<dbReference type="InterPro" id="IPR008918">
    <property type="entry name" value="HhH2"/>
</dbReference>
<evidence type="ECO:0000256" key="8">
    <source>
        <dbReference type="ARBA" id="ARBA00022763"/>
    </source>
</evidence>
<evidence type="ECO:0000256" key="11">
    <source>
        <dbReference type="ARBA" id="ARBA00022932"/>
    </source>
</evidence>
<dbReference type="InterPro" id="IPR029060">
    <property type="entry name" value="PIN-like_dom_sf"/>
</dbReference>
<dbReference type="AlphaFoldDB" id="A0A538SAM8"/>
<dbReference type="Gene3D" id="1.10.150.20">
    <property type="entry name" value="5' to 3' exonuclease, C-terminal subdomain"/>
    <property type="match status" value="2"/>
</dbReference>
<evidence type="ECO:0000256" key="4">
    <source>
        <dbReference type="ARBA" id="ARBA00022679"/>
    </source>
</evidence>
<dbReference type="Gene3D" id="3.30.70.370">
    <property type="match status" value="1"/>
</dbReference>
<dbReference type="InterPro" id="IPR020045">
    <property type="entry name" value="DNA_polI_H3TH"/>
</dbReference>
<feature type="domain" description="5'-3' exonuclease" evidence="18">
    <location>
        <begin position="11"/>
        <end position="273"/>
    </location>
</feature>
<evidence type="ECO:0000256" key="14">
    <source>
        <dbReference type="ARBA" id="ARBA00049244"/>
    </source>
</evidence>
<keyword evidence="9 16" id="KW-0378">Hydrolase</keyword>
<evidence type="ECO:0000256" key="5">
    <source>
        <dbReference type="ARBA" id="ARBA00022695"/>
    </source>
</evidence>
<gene>
    <name evidence="16 20" type="primary">polA</name>
    <name evidence="20" type="ORF">E6K71_07260</name>
</gene>
<dbReference type="GO" id="GO:0008408">
    <property type="term" value="F:3'-5' exonuclease activity"/>
    <property type="evidence" value="ECO:0007669"/>
    <property type="project" value="UniProtKB-UniRule"/>
</dbReference>
<dbReference type="SUPFAM" id="SSF56672">
    <property type="entry name" value="DNA/RNA polymerases"/>
    <property type="match status" value="1"/>
</dbReference>
<dbReference type="NCBIfam" id="NF004397">
    <property type="entry name" value="PRK05755.1"/>
    <property type="match status" value="1"/>
</dbReference>
<dbReference type="InterPro" id="IPR036397">
    <property type="entry name" value="RNaseH_sf"/>
</dbReference>
<dbReference type="PROSITE" id="PS00447">
    <property type="entry name" value="DNA_POLYMERASE_A"/>
    <property type="match status" value="1"/>
</dbReference>
<dbReference type="InterPro" id="IPR002562">
    <property type="entry name" value="3'-5'_exonuclease_dom"/>
</dbReference>
<dbReference type="Pfam" id="PF02739">
    <property type="entry name" value="5_3_exonuc_N"/>
    <property type="match status" value="1"/>
</dbReference>
<dbReference type="NCBIfam" id="TIGR00593">
    <property type="entry name" value="pola"/>
    <property type="match status" value="1"/>
</dbReference>
<dbReference type="CDD" id="cd09898">
    <property type="entry name" value="H3TH_53EXO"/>
    <property type="match status" value="1"/>
</dbReference>